<feature type="region of interest" description="Disordered" evidence="1">
    <location>
        <begin position="1273"/>
        <end position="1292"/>
    </location>
</feature>
<protein>
    <submittedName>
        <fullName evidence="2">Uncharacterized protein</fullName>
    </submittedName>
</protein>
<dbReference type="Proteomes" id="UP000283269">
    <property type="component" value="Unassembled WGS sequence"/>
</dbReference>
<feature type="compositionally biased region" description="Basic residues" evidence="1">
    <location>
        <begin position="1082"/>
        <end position="1096"/>
    </location>
</feature>
<feature type="region of interest" description="Disordered" evidence="1">
    <location>
        <begin position="1070"/>
        <end position="1110"/>
    </location>
</feature>
<feature type="compositionally biased region" description="Basic and acidic residues" evidence="1">
    <location>
        <begin position="79"/>
        <end position="89"/>
    </location>
</feature>
<feature type="compositionally biased region" description="Basic and acidic residues" evidence="1">
    <location>
        <begin position="786"/>
        <end position="848"/>
    </location>
</feature>
<organism evidence="2 3">
    <name type="scientific">Psilocybe cyanescens</name>
    <dbReference type="NCBI Taxonomy" id="93625"/>
    <lineage>
        <taxon>Eukaryota</taxon>
        <taxon>Fungi</taxon>
        <taxon>Dikarya</taxon>
        <taxon>Basidiomycota</taxon>
        <taxon>Agaricomycotina</taxon>
        <taxon>Agaricomycetes</taxon>
        <taxon>Agaricomycetidae</taxon>
        <taxon>Agaricales</taxon>
        <taxon>Agaricineae</taxon>
        <taxon>Strophariaceae</taxon>
        <taxon>Psilocybe</taxon>
    </lineage>
</organism>
<feature type="compositionally biased region" description="Basic and acidic residues" evidence="1">
    <location>
        <begin position="1169"/>
        <end position="1182"/>
    </location>
</feature>
<feature type="compositionally biased region" description="Low complexity" evidence="1">
    <location>
        <begin position="46"/>
        <end position="68"/>
    </location>
</feature>
<feature type="compositionally biased region" description="Polar residues" evidence="1">
    <location>
        <begin position="252"/>
        <end position="271"/>
    </location>
</feature>
<feature type="compositionally biased region" description="Basic and acidic residues" evidence="1">
    <location>
        <begin position="366"/>
        <end position="392"/>
    </location>
</feature>
<feature type="compositionally biased region" description="Low complexity" evidence="1">
    <location>
        <begin position="138"/>
        <end position="150"/>
    </location>
</feature>
<comment type="caution">
    <text evidence="2">The sequence shown here is derived from an EMBL/GenBank/DDBJ whole genome shotgun (WGS) entry which is preliminary data.</text>
</comment>
<gene>
    <name evidence="2" type="ORF">CVT25_007940</name>
</gene>
<feature type="region of interest" description="Disordered" evidence="1">
    <location>
        <begin position="1166"/>
        <end position="1189"/>
    </location>
</feature>
<feature type="compositionally biased region" description="Low complexity" evidence="1">
    <location>
        <begin position="878"/>
        <end position="896"/>
    </location>
</feature>
<feature type="compositionally biased region" description="Polar residues" evidence="1">
    <location>
        <begin position="95"/>
        <end position="105"/>
    </location>
</feature>
<feature type="compositionally biased region" description="Basic and acidic residues" evidence="1">
    <location>
        <begin position="557"/>
        <end position="578"/>
    </location>
</feature>
<feature type="compositionally biased region" description="Basic and acidic residues" evidence="1">
    <location>
        <begin position="766"/>
        <end position="778"/>
    </location>
</feature>
<feature type="region of interest" description="Disordered" evidence="1">
    <location>
        <begin position="341"/>
        <end position="465"/>
    </location>
</feature>
<feature type="compositionally biased region" description="Polar residues" evidence="1">
    <location>
        <begin position="36"/>
        <end position="45"/>
    </location>
</feature>
<feature type="compositionally biased region" description="Pro residues" evidence="1">
    <location>
        <begin position="284"/>
        <end position="295"/>
    </location>
</feature>
<evidence type="ECO:0000256" key="1">
    <source>
        <dbReference type="SAM" id="MobiDB-lite"/>
    </source>
</evidence>
<dbReference type="InParanoid" id="A0A409XQT7"/>
<feature type="compositionally biased region" description="Acidic residues" evidence="1">
    <location>
        <begin position="961"/>
        <end position="972"/>
    </location>
</feature>
<keyword evidence="3" id="KW-1185">Reference proteome</keyword>
<accession>A0A409XQT7</accession>
<feature type="compositionally biased region" description="Polar residues" evidence="1">
    <location>
        <begin position="899"/>
        <end position="942"/>
    </location>
</feature>
<feature type="compositionally biased region" description="Low complexity" evidence="1">
    <location>
        <begin position="710"/>
        <end position="722"/>
    </location>
</feature>
<evidence type="ECO:0000313" key="2">
    <source>
        <dbReference type="EMBL" id="PPQ93183.1"/>
    </source>
</evidence>
<evidence type="ECO:0000313" key="3">
    <source>
        <dbReference type="Proteomes" id="UP000283269"/>
    </source>
</evidence>
<feature type="region of interest" description="Disordered" evidence="1">
    <location>
        <begin position="548"/>
        <end position="1046"/>
    </location>
</feature>
<feature type="compositionally biased region" description="Low complexity" evidence="1">
    <location>
        <begin position="202"/>
        <end position="218"/>
    </location>
</feature>
<feature type="compositionally biased region" description="Basic and acidic residues" evidence="1">
    <location>
        <begin position="605"/>
        <end position="620"/>
    </location>
</feature>
<feature type="compositionally biased region" description="Polar residues" evidence="1">
    <location>
        <begin position="166"/>
        <end position="186"/>
    </location>
</feature>
<dbReference type="STRING" id="93625.A0A409XQT7"/>
<dbReference type="EMBL" id="NHYD01000814">
    <property type="protein sequence ID" value="PPQ93183.1"/>
    <property type="molecule type" value="Genomic_DNA"/>
</dbReference>
<feature type="compositionally biased region" description="Acidic residues" evidence="1">
    <location>
        <begin position="310"/>
        <end position="320"/>
    </location>
</feature>
<feature type="compositionally biased region" description="Basic and acidic residues" evidence="1">
    <location>
        <begin position="860"/>
        <end position="870"/>
    </location>
</feature>
<sequence>MHLLRRAKSIANKNSSKQHPDSAPSSASSSRLPLVPQTNIGVQSTPSSPSLPSDHASSSNISSVHGSSPTKRVIGSKISHRDVVDDRSKTVHSIPPSSTETQAYQGLTPPPPRSSRETKPAYSELYTQNDLSTFSFGAAPSNASSSSSQPPVDPLTRLPEDDEISISPSILQDTTPRPSVVGSQHPLTYKSHYPTQNDWESSARTRPPSRGARAAGKAKAQDSDTASSHTFGTSSASASVSSLSRPRGDNSRAASRTSDYSSTTPQTSANDTSDDDDDMIGRHPIPPEPRPPGPPIRYTSTDRDSSIYLSEEDFDGEEYEPDIEIESAVPDISDRGTIDYTNASRESFMPIQSERRGSAAMAIPKKQSDNSYHDSFPDNRPWDYDFSKDRRGSKSMIERSFMQSGESSSHERPLPPAPTSVPESEGDWQNLRKRSMTAQRDKDLPLITPSDSPLTATSSTPFSSINGSTAVEASVPDSLNWIQEFSLNGVVTFDSSEMQDIVGDTDLSSRFFRKASTNSAARRTSTVSSTDIMHKNITTSWANAKDRELNSKWSSRKVKENPDEQPSRRHNGNERERPSIANLFPRASTSTFPDFHTSGSSAMLDKSDSKHKDRDKDKTAATKPKWNGMAPDSEEIWSNFHLGNHKVQRKNAPSAEQGKPAQQRLHAQHIRSPAGLSGTGRDQADGPTVTIHKHSKAAAFSLSRNHRRSSSSTTGQATTSSSRHAGSSNGQVSSKDSVGNSRKKSNMILLATRRVQKAYTSTNTTRKLDTHGLLDDSGRTSPRPMESARKENERDHDRHQSSRSKDKESRSKDKESRSKDKELRSKDKESRTKDKERKGKEREKDKSRTGGASSSRRSGAKSEAKSREVVAADMPLPDSSESSAGSVSFAVSSGDSGTMIDSSAGTTPDQSEVVNSIGSTGSIEHSIRSQATASSDRTISRTVHSKSHSKSKRRDQYDSNDGVDEDGEDDSSDGIPGISRYPTRTPHRETYAALPPEVFENAHQEHSSTGIFGWGRSKGSDRNGPRANQYLDASYKPPWPVTQPRTNSEARKGIVDDLNTSFQDVGLLPATGEIKGSSNHGGQHRRKRDQHPKKPSKRDADTKNPTPTDIFETVPDEALYMLLPLWPGETDSYSARKYPYDPPSIPTHSRQYLLIYYKTFAKAPPTAEETSKSRSGEKKRSQEAAGEAANDKSVLLHTFHITARVFSYRDLQGSGVRIPDVGLAICGSLEEAYESIPVCQRKDDYVIGVCHSREAGIEFVPEGFDKIGLSKLVPNPRASEPPEEDEDSSSFDTMPILTPIGRAVMEMAWLGALAVTSFNPNH</sequence>
<name>A0A409XQT7_PSICY</name>
<reference evidence="2 3" key="1">
    <citation type="journal article" date="2018" name="Evol. Lett.">
        <title>Horizontal gene cluster transfer increased hallucinogenic mushroom diversity.</title>
        <authorList>
            <person name="Reynolds H.T."/>
            <person name="Vijayakumar V."/>
            <person name="Gluck-Thaler E."/>
            <person name="Korotkin H.B."/>
            <person name="Matheny P.B."/>
            <person name="Slot J.C."/>
        </authorList>
    </citation>
    <scope>NUCLEOTIDE SEQUENCE [LARGE SCALE GENOMIC DNA]</scope>
    <source>
        <strain evidence="2 3">2631</strain>
    </source>
</reference>
<feature type="region of interest" description="Disordered" evidence="1">
    <location>
        <begin position="1"/>
        <end position="320"/>
    </location>
</feature>
<feature type="compositionally biased region" description="Polar residues" evidence="1">
    <location>
        <begin position="587"/>
        <end position="601"/>
    </location>
</feature>
<feature type="compositionally biased region" description="Low complexity" evidence="1">
    <location>
        <begin position="234"/>
        <end position="244"/>
    </location>
</feature>
<feature type="compositionally biased region" description="Polar residues" evidence="1">
    <location>
        <begin position="223"/>
        <end position="233"/>
    </location>
</feature>
<proteinExistence type="predicted"/>
<feature type="compositionally biased region" description="Polar residues" evidence="1">
    <location>
        <begin position="449"/>
        <end position="465"/>
    </location>
</feature>
<dbReference type="OrthoDB" id="3357948at2759"/>
<feature type="compositionally biased region" description="Polar residues" evidence="1">
    <location>
        <begin position="125"/>
        <end position="135"/>
    </location>
</feature>
<feature type="compositionally biased region" description="Polar residues" evidence="1">
    <location>
        <begin position="723"/>
        <end position="740"/>
    </location>
</feature>
<feature type="compositionally biased region" description="Basic residues" evidence="1">
    <location>
        <begin position="943"/>
        <end position="953"/>
    </location>
</feature>